<gene>
    <name evidence="1" type="ORF">P5G62_023250</name>
</gene>
<reference evidence="1 2" key="1">
    <citation type="submission" date="2024-05" db="EMBL/GenBank/DDBJ databases">
        <authorList>
            <person name="Venkateswaran K."/>
        </authorList>
    </citation>
    <scope>NUCLEOTIDE SEQUENCE [LARGE SCALE GENOMIC DNA]</scope>
    <source>
        <strain evidence="1 2">179-C4-2-HS</strain>
    </source>
</reference>
<accession>A0ABV4YYV1</accession>
<dbReference type="EMBL" id="JAROBZ020000002">
    <property type="protein sequence ID" value="MFB3170027.1"/>
    <property type="molecule type" value="Genomic_DNA"/>
</dbReference>
<dbReference type="Proteomes" id="UP001241748">
    <property type="component" value="Unassembled WGS sequence"/>
</dbReference>
<protein>
    <submittedName>
        <fullName evidence="1">Uncharacterized protein</fullName>
    </submittedName>
</protein>
<keyword evidence="2" id="KW-1185">Reference proteome</keyword>
<dbReference type="Pfam" id="PF26162">
    <property type="entry name" value="YwzD"/>
    <property type="match status" value="1"/>
</dbReference>
<proteinExistence type="predicted"/>
<dbReference type="InterPro" id="IPR058930">
    <property type="entry name" value="YwzD"/>
</dbReference>
<evidence type="ECO:0000313" key="1">
    <source>
        <dbReference type="EMBL" id="MFB3170027.1"/>
    </source>
</evidence>
<dbReference type="RefSeq" id="WP_306074583.1">
    <property type="nucleotide sequence ID" value="NZ_JAROBZ020000002.1"/>
</dbReference>
<sequence>MSTSKSNSSKQVDFSTIVKKAYERGLTENEMTLEKIIAELKTDLKNMMIS</sequence>
<comment type="caution">
    <text evidence="1">The sequence shown here is derived from an EMBL/GenBank/DDBJ whole genome shotgun (WGS) entry which is preliminary data.</text>
</comment>
<organism evidence="1 2">
    <name type="scientific">Neobacillus driksii</name>
    <dbReference type="NCBI Taxonomy" id="3035913"/>
    <lineage>
        <taxon>Bacteria</taxon>
        <taxon>Bacillati</taxon>
        <taxon>Bacillota</taxon>
        <taxon>Bacilli</taxon>
        <taxon>Bacillales</taxon>
        <taxon>Bacillaceae</taxon>
        <taxon>Neobacillus</taxon>
    </lineage>
</organism>
<name>A0ABV4YYV1_9BACI</name>
<evidence type="ECO:0000313" key="2">
    <source>
        <dbReference type="Proteomes" id="UP001241748"/>
    </source>
</evidence>